<dbReference type="PRINTS" id="PR00723">
    <property type="entry name" value="SUBTILISIN"/>
</dbReference>
<evidence type="ECO:0000256" key="5">
    <source>
        <dbReference type="PIRSR" id="PIRSR615500-1"/>
    </source>
</evidence>
<dbReference type="InterPro" id="IPR050131">
    <property type="entry name" value="Peptidase_S8_subtilisin-like"/>
</dbReference>
<reference evidence="10" key="1">
    <citation type="submission" date="2021-04" db="EMBL/GenBank/DDBJ databases">
        <title>Genomic sequence of Actinosynnema pretiosum subsp. pretiosum ATCC 31280 (C-14919).</title>
        <authorList>
            <person name="Bai L."/>
            <person name="Wang X."/>
            <person name="Xiao Y."/>
        </authorList>
    </citation>
    <scope>NUCLEOTIDE SEQUENCE</scope>
    <source>
        <strain evidence="10">ATCC 31280</strain>
    </source>
</reference>
<dbReference type="InterPro" id="IPR036852">
    <property type="entry name" value="Peptidase_S8/S53_dom_sf"/>
</dbReference>
<dbReference type="Pfam" id="PF00082">
    <property type="entry name" value="Peptidase_S8"/>
    <property type="match status" value="1"/>
</dbReference>
<feature type="active site" description="Charge relay system" evidence="5 6">
    <location>
        <position position="224"/>
    </location>
</feature>
<feature type="active site" description="Charge relay system" evidence="5 6">
    <location>
        <position position="426"/>
    </location>
</feature>
<dbReference type="EMBL" id="CP073249">
    <property type="protein sequence ID" value="QUF06819.1"/>
    <property type="molecule type" value="Genomic_DNA"/>
</dbReference>
<evidence type="ECO:0000256" key="2">
    <source>
        <dbReference type="ARBA" id="ARBA00022670"/>
    </source>
</evidence>
<keyword evidence="2 6" id="KW-0645">Protease</keyword>
<dbReference type="InterPro" id="IPR023828">
    <property type="entry name" value="Peptidase_S8_Ser-AS"/>
</dbReference>
<evidence type="ECO:0000256" key="4">
    <source>
        <dbReference type="ARBA" id="ARBA00022825"/>
    </source>
</evidence>
<keyword evidence="4 6" id="KW-0720">Serine protease</keyword>
<dbReference type="Gene3D" id="3.40.50.200">
    <property type="entry name" value="Peptidase S8/S53 domain"/>
    <property type="match status" value="1"/>
</dbReference>
<dbReference type="Proteomes" id="UP000677152">
    <property type="component" value="Chromosome"/>
</dbReference>
<feature type="domain" description="Peptidase S8/S53" evidence="9">
    <location>
        <begin position="215"/>
        <end position="464"/>
    </location>
</feature>
<dbReference type="PROSITE" id="PS00136">
    <property type="entry name" value="SUBTILASE_ASP"/>
    <property type="match status" value="1"/>
</dbReference>
<protein>
    <submittedName>
        <fullName evidence="10">S8 family serine peptidase</fullName>
    </submittedName>
</protein>
<evidence type="ECO:0000256" key="1">
    <source>
        <dbReference type="ARBA" id="ARBA00011073"/>
    </source>
</evidence>
<accession>A0AA45LAQ7</accession>
<evidence type="ECO:0000256" key="6">
    <source>
        <dbReference type="PROSITE-ProRule" id="PRU01240"/>
    </source>
</evidence>
<evidence type="ECO:0000313" key="10">
    <source>
        <dbReference type="EMBL" id="QUF06819.1"/>
    </source>
</evidence>
<comment type="similarity">
    <text evidence="1 6 7">Belongs to the peptidase S8 family.</text>
</comment>
<dbReference type="InterPro" id="IPR000209">
    <property type="entry name" value="Peptidase_S8/S53_dom"/>
</dbReference>
<feature type="region of interest" description="Disordered" evidence="8">
    <location>
        <begin position="686"/>
        <end position="708"/>
    </location>
</feature>
<proteinExistence type="inferred from homology"/>
<dbReference type="InterPro" id="IPR015500">
    <property type="entry name" value="Peptidase_S8_subtilisin-rel"/>
</dbReference>
<sequence length="1072" mass="110034">MGAPARTSHDDDGELIDVTGRIRGTAALAVAALLAGGAAGPVAAAETAAARGEGTAPTEVVLLTGDRVALVDGRLAGITPGAGRERIAFHSSTSGGRVRVVPGDAAAALASSKLDPRLFDVTALAARPRTGDGIPLLITKNGSDGPRATSLRATRELPDAHAVAARAPESGAAFPELLADPTVRKVWLDAALKPALDRSTSQIGAPQAWQAGLTGAGVKVAVLDTGIDGDHPDLRGKEVAQANFSEEPDNADNVGHGTHVAATIASGDARYRGVAPDAELLDAKVCDVETCLESWIIAGMRWAVDQGADVLNLSLAFFVDEQGESPLEDTIDSLSASSGALFVVAAGNNGHAPGTPGVGGSVNTPGTADAALTVGAVERDESLAGFSSRGPRRGDGGVKPDLTAPGVDIVAARAGSTGRVAKSGTSMATPHAVGAAALLKQRNPDWSGQRIKAALMASARPNPALHPLGQGAGRVDVPRALAQTVTAEPATLALGVRRWPHEDDEPVTEELVYRNDSASPISLDLTVEQHAPDGTPVTGVFTASPAALTVPAGGTATTRITATTRADTGIGVHSGTVVASGGTTAVRTPVSVDRAEERHDLTIRHLGPDGGPSAGSWTFVSRVDGYREDRLGGGEGTISLPPGAYALSSLVRHEGGSAVFSTPLLELDGDTTLVLDAREAAPLVITPPEAGTRPGPASITSEGFHEGRPSVTGTFYPAGFPEGLRIGRLEPDGPLDEQITWINARFQGASAGYRFGWLLAGGYPTGFTRAPARSELATIRTAIGPVPAGARASLRGGVPAPDGHADHLGALDVPAPGSLVELVTTGAPWTWAFTQDGPGDFYAARSSGPETYLAGRTYRRAVNTPVFAPSARPGTSPLVLDGDRLRFEVALFGDGGGHTGYYEATESARTSLRRNGELVGESDEPGRVGFAVPPGAADYRVDAEAVRAPEGSDFSTRTSGSWTFRSTGARGELPLTLVRPKPSLDPTGAARPGLFRVPLEFQRHGGASGPRAFTGEVSYDDGATWSPARTSGSALLLEHPRGKRFASLRVTGSDDAGNTFTQTVVRAYKIKG</sequence>
<dbReference type="SUPFAM" id="SSF52743">
    <property type="entry name" value="Subtilisin-like"/>
    <property type="match status" value="1"/>
</dbReference>
<dbReference type="PANTHER" id="PTHR43806">
    <property type="entry name" value="PEPTIDASE S8"/>
    <property type="match status" value="1"/>
</dbReference>
<dbReference type="GO" id="GO:0004252">
    <property type="term" value="F:serine-type endopeptidase activity"/>
    <property type="evidence" value="ECO:0007669"/>
    <property type="project" value="UniProtKB-UniRule"/>
</dbReference>
<gene>
    <name evidence="10" type="ORF">KCV87_12665</name>
</gene>
<dbReference type="InterPro" id="IPR023827">
    <property type="entry name" value="Peptidase_S8_Asp-AS"/>
</dbReference>
<organism evidence="10 11">
    <name type="scientific">Actinosynnema pretiosum subsp. pretiosum</name>
    <dbReference type="NCBI Taxonomy" id="103721"/>
    <lineage>
        <taxon>Bacteria</taxon>
        <taxon>Bacillati</taxon>
        <taxon>Actinomycetota</taxon>
        <taxon>Actinomycetes</taxon>
        <taxon>Pseudonocardiales</taxon>
        <taxon>Pseudonocardiaceae</taxon>
        <taxon>Actinosynnema</taxon>
    </lineage>
</organism>
<keyword evidence="3 6" id="KW-0378">Hydrolase</keyword>
<dbReference type="PROSITE" id="PS00138">
    <property type="entry name" value="SUBTILASE_SER"/>
    <property type="match status" value="1"/>
</dbReference>
<evidence type="ECO:0000256" key="3">
    <source>
        <dbReference type="ARBA" id="ARBA00022801"/>
    </source>
</evidence>
<evidence type="ECO:0000256" key="7">
    <source>
        <dbReference type="RuleBase" id="RU003355"/>
    </source>
</evidence>
<evidence type="ECO:0000259" key="9">
    <source>
        <dbReference type="Pfam" id="PF00082"/>
    </source>
</evidence>
<evidence type="ECO:0000256" key="8">
    <source>
        <dbReference type="SAM" id="MobiDB-lite"/>
    </source>
</evidence>
<dbReference type="PANTHER" id="PTHR43806:SF11">
    <property type="entry name" value="CEREVISIN-RELATED"/>
    <property type="match status" value="1"/>
</dbReference>
<evidence type="ECO:0000313" key="11">
    <source>
        <dbReference type="Proteomes" id="UP000677152"/>
    </source>
</evidence>
<dbReference type="AlphaFoldDB" id="A0AA45LAQ7"/>
<feature type="active site" description="Charge relay system" evidence="5 6">
    <location>
        <position position="256"/>
    </location>
</feature>
<dbReference type="PROSITE" id="PS51892">
    <property type="entry name" value="SUBTILASE"/>
    <property type="match status" value="1"/>
</dbReference>
<name>A0AA45LAQ7_9PSEU</name>
<dbReference type="GO" id="GO:0006508">
    <property type="term" value="P:proteolysis"/>
    <property type="evidence" value="ECO:0007669"/>
    <property type="project" value="UniProtKB-KW"/>
</dbReference>